<organism evidence="9">
    <name type="scientific">Pyramimonas obovata</name>
    <dbReference type="NCBI Taxonomy" id="1411642"/>
    <lineage>
        <taxon>Eukaryota</taxon>
        <taxon>Viridiplantae</taxon>
        <taxon>Chlorophyta</taxon>
        <taxon>Pyramimonadophyceae</taxon>
        <taxon>Pyramimonadales</taxon>
        <taxon>Pyramimonadaceae</taxon>
        <taxon>Pyramimonas</taxon>
        <taxon>Pyramimonas incertae sedis</taxon>
    </lineage>
</organism>
<evidence type="ECO:0000256" key="4">
    <source>
        <dbReference type="PIRSR" id="PIRSR623088-2"/>
    </source>
</evidence>
<evidence type="ECO:0000256" key="7">
    <source>
        <dbReference type="SAM" id="MobiDB-lite"/>
    </source>
</evidence>
<dbReference type="PRINTS" id="PR00387">
    <property type="entry name" value="PDIESTERASE1"/>
</dbReference>
<name>A0A7S0RCY1_9CHLO</name>
<dbReference type="InterPro" id="IPR002073">
    <property type="entry name" value="PDEase_catalytic_dom"/>
</dbReference>
<feature type="binding site" evidence="5">
    <location>
        <position position="157"/>
    </location>
    <ligand>
        <name>Zn(2+)</name>
        <dbReference type="ChEBI" id="CHEBI:29105"/>
        <label>1</label>
    </ligand>
</feature>
<accession>A0A7S0RCY1</accession>
<evidence type="ECO:0000256" key="5">
    <source>
        <dbReference type="PIRSR" id="PIRSR623088-3"/>
    </source>
</evidence>
<dbReference type="InterPro" id="IPR036971">
    <property type="entry name" value="PDEase_catalytic_dom_sf"/>
</dbReference>
<dbReference type="PANTHER" id="PTHR11347">
    <property type="entry name" value="CYCLIC NUCLEOTIDE PHOSPHODIESTERASE"/>
    <property type="match status" value="1"/>
</dbReference>
<evidence type="ECO:0000259" key="8">
    <source>
        <dbReference type="PROSITE" id="PS51845"/>
    </source>
</evidence>
<evidence type="ECO:0000256" key="1">
    <source>
        <dbReference type="ARBA" id="ARBA00022723"/>
    </source>
</evidence>
<feature type="binding site" evidence="4">
    <location>
        <position position="194"/>
    </location>
    <ligand>
        <name>AMP</name>
        <dbReference type="ChEBI" id="CHEBI:456215"/>
    </ligand>
</feature>
<evidence type="ECO:0000256" key="6">
    <source>
        <dbReference type="RuleBase" id="RU363067"/>
    </source>
</evidence>
<feature type="binding site" evidence="4">
    <location>
        <begin position="153"/>
        <end position="157"/>
    </location>
    <ligand>
        <name>AMP</name>
        <dbReference type="ChEBI" id="CHEBI:456215"/>
    </ligand>
</feature>
<dbReference type="InterPro" id="IPR023088">
    <property type="entry name" value="PDEase"/>
</dbReference>
<feature type="domain" description="PDEase" evidence="8">
    <location>
        <begin position="82"/>
        <end position="341"/>
    </location>
</feature>
<feature type="active site" description="Proton donor" evidence="3">
    <location>
        <position position="153"/>
    </location>
</feature>
<feature type="binding site" evidence="5">
    <location>
        <position position="193"/>
    </location>
    <ligand>
        <name>Zn(2+)</name>
        <dbReference type="ChEBI" id="CHEBI:29105"/>
        <label>1</label>
    </ligand>
</feature>
<comment type="similarity">
    <text evidence="6">Belongs to the cyclic nucleotide phosphodiesterase family.</text>
</comment>
<feature type="region of interest" description="Disordered" evidence="7">
    <location>
        <begin position="515"/>
        <end position="561"/>
    </location>
</feature>
<feature type="region of interest" description="Disordered" evidence="7">
    <location>
        <begin position="41"/>
        <end position="61"/>
    </location>
</feature>
<feature type="compositionally biased region" description="Pro residues" evidence="7">
    <location>
        <begin position="547"/>
        <end position="561"/>
    </location>
</feature>
<dbReference type="EMBL" id="HBFA01023657">
    <property type="protein sequence ID" value="CAD8673998.1"/>
    <property type="molecule type" value="Transcribed_RNA"/>
</dbReference>
<feature type="binding site" evidence="4">
    <location>
        <position position="307"/>
    </location>
    <ligand>
        <name>AMP</name>
        <dbReference type="ChEBI" id="CHEBI:456215"/>
    </ligand>
</feature>
<evidence type="ECO:0000256" key="3">
    <source>
        <dbReference type="PIRSR" id="PIRSR623088-1"/>
    </source>
</evidence>
<dbReference type="CDD" id="cd00077">
    <property type="entry name" value="HDc"/>
    <property type="match status" value="1"/>
</dbReference>
<dbReference type="InterPro" id="IPR003607">
    <property type="entry name" value="HD/PDEase_dom"/>
</dbReference>
<dbReference type="AlphaFoldDB" id="A0A7S0RCY1"/>
<dbReference type="EC" id="3.1.4.-" evidence="6"/>
<feature type="binding site" evidence="4">
    <location>
        <position position="358"/>
    </location>
    <ligand>
        <name>AMP</name>
        <dbReference type="ChEBI" id="CHEBI:456215"/>
    </ligand>
</feature>
<keyword evidence="2 6" id="KW-0378">Hydrolase</keyword>
<feature type="binding site" evidence="5">
    <location>
        <position position="194"/>
    </location>
    <ligand>
        <name>Zn(2+)</name>
        <dbReference type="ChEBI" id="CHEBI:29105"/>
        <label>2</label>
    </ligand>
</feature>
<protein>
    <recommendedName>
        <fullName evidence="6">Phosphodiesterase</fullName>
        <ecNumber evidence="6">3.1.4.-</ecNumber>
    </recommendedName>
</protein>
<proteinExistence type="inferred from homology"/>
<dbReference type="Pfam" id="PF00233">
    <property type="entry name" value="PDEase_I"/>
    <property type="match status" value="1"/>
</dbReference>
<reference evidence="9" key="1">
    <citation type="submission" date="2021-01" db="EMBL/GenBank/DDBJ databases">
        <authorList>
            <person name="Corre E."/>
            <person name="Pelletier E."/>
            <person name="Niang G."/>
            <person name="Scheremetjew M."/>
            <person name="Finn R."/>
            <person name="Kale V."/>
            <person name="Holt S."/>
            <person name="Cochrane G."/>
            <person name="Meng A."/>
            <person name="Brown T."/>
            <person name="Cohen L."/>
        </authorList>
    </citation>
    <scope>NUCLEOTIDE SEQUENCE</scope>
    <source>
        <strain evidence="9">CCMP722</strain>
    </source>
</reference>
<gene>
    <name evidence="9" type="ORF">POBO1169_LOCUS12045</name>
</gene>
<dbReference type="PROSITE" id="PS00126">
    <property type="entry name" value="PDEASE_I_1"/>
    <property type="match status" value="1"/>
</dbReference>
<dbReference type="SUPFAM" id="SSF109604">
    <property type="entry name" value="HD-domain/PDEase-like"/>
    <property type="match status" value="1"/>
</dbReference>
<keyword evidence="1 5" id="KW-0479">Metal-binding</keyword>
<evidence type="ECO:0000256" key="2">
    <source>
        <dbReference type="ARBA" id="ARBA00022801"/>
    </source>
</evidence>
<comment type="cofactor">
    <cofactor evidence="6">
        <name>a divalent metal cation</name>
        <dbReference type="ChEBI" id="CHEBI:60240"/>
    </cofactor>
    <text evidence="6">Binds 2 divalent metal cations per subunit. Site 1 may preferentially bind zinc ions, while site 2 has a preference for magnesium and/or manganese ions.</text>
</comment>
<dbReference type="InterPro" id="IPR023174">
    <property type="entry name" value="PDEase_CS"/>
</dbReference>
<feature type="binding site" evidence="5">
    <location>
        <position position="194"/>
    </location>
    <ligand>
        <name>Zn(2+)</name>
        <dbReference type="ChEBI" id="CHEBI:29105"/>
        <label>1</label>
    </ligand>
</feature>
<dbReference type="Gene3D" id="1.10.1300.10">
    <property type="entry name" value="3'5'-cyclic nucleotide phosphodiesterase, catalytic domain"/>
    <property type="match status" value="1"/>
</dbReference>
<dbReference type="PROSITE" id="PS51845">
    <property type="entry name" value="PDEASE_I_2"/>
    <property type="match status" value="1"/>
</dbReference>
<sequence>MDPKETREELAISLRTLSTPADEEELSISKRRTVIESPSLRFFDPKQDSSPQLSPLKDESSEGSRLRATRIDFGLSLVLVHSTKYYHDATDQAEYIFEDWGFDILRVHDSMLHDIGLNILLAMGATEKLNIPNLVCDNFVTKISKLYRQVPYHSFRHALDVTHSMYMFLTVTEARKWYTDLEKFAMVVAAMVHDVDHPGLSNSLLVALEHHLALQYNDASVLENHHAATAFRVLQDTSTALFAGLQPELRREVRKVMLQCVMATDMDLHGHLMEQLALRLNSERRFDPAHVPEDAAFFSQLLIKACDLSNTFKCFESSRMWSMLSLIERMNQVDKEKAAGLRTASVDFLEEAKVSGPQFLANVAVPMYTAFTTVLPSAKSVIMGNLENFKRRTNWDMSLKDGDARKLASEITLEKALRSIHGIGTVVFSNGTEIAPDDFERNFNVLSKSGIPSSSHFDLAKVDKPAKGASEAVLSPARITRREMGNMRTKHHHNNLKSSLSSSLRNLNLQHPSLRHLGAGGSVRSSSLGRGSISSVDSSVSSNLPIAPTPGAPVPMPSVAC</sequence>
<dbReference type="GO" id="GO:0007165">
    <property type="term" value="P:signal transduction"/>
    <property type="evidence" value="ECO:0007669"/>
    <property type="project" value="InterPro"/>
</dbReference>
<evidence type="ECO:0000313" key="9">
    <source>
        <dbReference type="EMBL" id="CAD8673998.1"/>
    </source>
</evidence>
<dbReference type="GO" id="GO:0004114">
    <property type="term" value="F:3',5'-cyclic-nucleotide phosphodiesterase activity"/>
    <property type="evidence" value="ECO:0007669"/>
    <property type="project" value="InterPro"/>
</dbReference>
<feature type="binding site" evidence="5">
    <location>
        <position position="307"/>
    </location>
    <ligand>
        <name>Zn(2+)</name>
        <dbReference type="ChEBI" id="CHEBI:29105"/>
        <label>1</label>
    </ligand>
</feature>
<dbReference type="SMART" id="SM00471">
    <property type="entry name" value="HDc"/>
    <property type="match status" value="1"/>
</dbReference>
<feature type="compositionally biased region" description="Low complexity" evidence="7">
    <location>
        <begin position="522"/>
        <end position="542"/>
    </location>
</feature>
<dbReference type="GO" id="GO:0046872">
    <property type="term" value="F:metal ion binding"/>
    <property type="evidence" value="ECO:0007669"/>
    <property type="project" value="UniProtKB-KW"/>
</dbReference>